<protein>
    <recommendedName>
        <fullName evidence="2">Ig-like domain-containing protein</fullName>
    </recommendedName>
</protein>
<evidence type="ECO:0000313" key="1">
    <source>
        <dbReference type="EnsemblMetazoa" id="Aqu2.1.03238_001"/>
    </source>
</evidence>
<dbReference type="InParanoid" id="A0A1X7SM96"/>
<organism evidence="1">
    <name type="scientific">Amphimedon queenslandica</name>
    <name type="common">Sponge</name>
    <dbReference type="NCBI Taxonomy" id="400682"/>
    <lineage>
        <taxon>Eukaryota</taxon>
        <taxon>Metazoa</taxon>
        <taxon>Porifera</taxon>
        <taxon>Demospongiae</taxon>
        <taxon>Heteroscleromorpha</taxon>
        <taxon>Haplosclerida</taxon>
        <taxon>Niphatidae</taxon>
        <taxon>Amphimedon</taxon>
    </lineage>
</organism>
<accession>A0A1X7SM96</accession>
<evidence type="ECO:0008006" key="2">
    <source>
        <dbReference type="Google" id="ProtNLM"/>
    </source>
</evidence>
<dbReference type="AlphaFoldDB" id="A0A1X7SM96"/>
<sequence length="119" mass="12852">MFWTNPDLILFNSTTDGGIVLNTLEPSMISVIDSVVYTLTLNFSSLQASQVGEYVCGALLNDGIDAVRVTSSYSVSVQVPTPVVISSVDTIERVFESNDIQLLCIVTTTPLDVDPIVNH</sequence>
<name>A0A1X7SM96_AMPQE</name>
<dbReference type="OrthoDB" id="6370831at2759"/>
<proteinExistence type="predicted"/>
<dbReference type="EnsemblMetazoa" id="Aqu2.1.03238_001">
    <property type="protein sequence ID" value="Aqu2.1.03238_001"/>
    <property type="gene ID" value="Aqu2.1.03238"/>
</dbReference>
<reference evidence="1" key="1">
    <citation type="submission" date="2017-05" db="UniProtKB">
        <authorList>
            <consortium name="EnsemblMetazoa"/>
        </authorList>
    </citation>
    <scope>IDENTIFICATION</scope>
</reference>